<sequence>MTTIAPHHTLLPLYDPAVASAEATDSRPFGLTLARPASANQPVIDLTGLRLDPTTQMVVGATGTPVARKTTQTTTTNSKTTHDHQSWVDSKQDTYGD</sequence>
<dbReference type="Proteomes" id="UP000248924">
    <property type="component" value="Unassembled WGS sequence"/>
</dbReference>
<proteinExistence type="predicted"/>
<evidence type="ECO:0008006" key="4">
    <source>
        <dbReference type="Google" id="ProtNLM"/>
    </source>
</evidence>
<evidence type="ECO:0000256" key="1">
    <source>
        <dbReference type="SAM" id="MobiDB-lite"/>
    </source>
</evidence>
<protein>
    <recommendedName>
        <fullName evidence="4">ATP-grasp-modified RiPP</fullName>
    </recommendedName>
</protein>
<feature type="compositionally biased region" description="Low complexity" evidence="1">
    <location>
        <begin position="70"/>
        <end position="79"/>
    </location>
</feature>
<evidence type="ECO:0000313" key="3">
    <source>
        <dbReference type="Proteomes" id="UP000248924"/>
    </source>
</evidence>
<evidence type="ECO:0000313" key="2">
    <source>
        <dbReference type="EMBL" id="PZG16493.1"/>
    </source>
</evidence>
<comment type="caution">
    <text evidence="2">The sequence shown here is derived from an EMBL/GenBank/DDBJ whole genome shotgun (WGS) entry which is preliminary data.</text>
</comment>
<keyword evidence="3" id="KW-1185">Reference proteome</keyword>
<dbReference type="OrthoDB" id="3395500at2"/>
<feature type="compositionally biased region" description="Basic and acidic residues" evidence="1">
    <location>
        <begin position="80"/>
        <end position="97"/>
    </location>
</feature>
<name>A0A2W2E1D9_9ACTN</name>
<dbReference type="NCBIfam" id="TIGR04186">
    <property type="entry name" value="GRASP_targ"/>
    <property type="match status" value="1"/>
</dbReference>
<accession>A0A2W2E1D9</accession>
<feature type="region of interest" description="Disordered" evidence="1">
    <location>
        <begin position="62"/>
        <end position="97"/>
    </location>
</feature>
<dbReference type="InterPro" id="IPR026496">
    <property type="entry name" value="GRASP_targ"/>
</dbReference>
<organism evidence="2 3">
    <name type="scientific">Micromonospora craterilacus</name>
    <dbReference type="NCBI Taxonomy" id="1655439"/>
    <lineage>
        <taxon>Bacteria</taxon>
        <taxon>Bacillati</taxon>
        <taxon>Actinomycetota</taxon>
        <taxon>Actinomycetes</taxon>
        <taxon>Micromonosporales</taxon>
        <taxon>Micromonosporaceae</taxon>
        <taxon>Micromonospora</taxon>
    </lineage>
</organism>
<gene>
    <name evidence="2" type="ORF">C1I95_17630</name>
</gene>
<dbReference type="RefSeq" id="WP_111214907.1">
    <property type="nucleotide sequence ID" value="NZ_POTY01000104.1"/>
</dbReference>
<reference evidence="2 3" key="1">
    <citation type="submission" date="2018-01" db="EMBL/GenBank/DDBJ databases">
        <title>Draft genome sequence of Jishengella sp. NA12.</title>
        <authorList>
            <person name="Sahin N."/>
            <person name="Ay H."/>
            <person name="Saygin H."/>
        </authorList>
    </citation>
    <scope>NUCLEOTIDE SEQUENCE [LARGE SCALE GENOMIC DNA]</scope>
    <source>
        <strain evidence="2 3">NA12</strain>
    </source>
</reference>
<dbReference type="AlphaFoldDB" id="A0A2W2E1D9"/>
<dbReference type="EMBL" id="POTY01000104">
    <property type="protein sequence ID" value="PZG16493.1"/>
    <property type="molecule type" value="Genomic_DNA"/>
</dbReference>